<organism evidence="2 3">
    <name type="scientific">Trichinella zimbabwensis</name>
    <dbReference type="NCBI Taxonomy" id="268475"/>
    <lineage>
        <taxon>Eukaryota</taxon>
        <taxon>Metazoa</taxon>
        <taxon>Ecdysozoa</taxon>
        <taxon>Nematoda</taxon>
        <taxon>Enoplea</taxon>
        <taxon>Dorylaimia</taxon>
        <taxon>Trichinellida</taxon>
        <taxon>Trichinellidae</taxon>
        <taxon>Trichinella</taxon>
    </lineage>
</organism>
<dbReference type="EMBL" id="JYDP01007397">
    <property type="protein sequence ID" value="KRY69718.1"/>
    <property type="molecule type" value="Genomic_DNA"/>
</dbReference>
<proteinExistence type="predicted"/>
<sequence>MESHWVYKPHLRAGPMSSSRQPTRYKHEHACH</sequence>
<name>A0A0V1E7U9_9BILA</name>
<evidence type="ECO:0000313" key="3">
    <source>
        <dbReference type="Proteomes" id="UP000055024"/>
    </source>
</evidence>
<dbReference type="Proteomes" id="UP000055024">
    <property type="component" value="Unassembled WGS sequence"/>
</dbReference>
<evidence type="ECO:0000313" key="2">
    <source>
        <dbReference type="EMBL" id="KRY69718.1"/>
    </source>
</evidence>
<evidence type="ECO:0000256" key="1">
    <source>
        <dbReference type="SAM" id="MobiDB-lite"/>
    </source>
</evidence>
<comment type="caution">
    <text evidence="2">The sequence shown here is derived from an EMBL/GenBank/DDBJ whole genome shotgun (WGS) entry which is preliminary data.</text>
</comment>
<accession>A0A0V1E7U9</accession>
<feature type="region of interest" description="Disordered" evidence="1">
    <location>
        <begin position="1"/>
        <end position="32"/>
    </location>
</feature>
<keyword evidence="3" id="KW-1185">Reference proteome</keyword>
<feature type="compositionally biased region" description="Basic residues" evidence="1">
    <location>
        <begin position="23"/>
        <end position="32"/>
    </location>
</feature>
<gene>
    <name evidence="2" type="ORF">T11_5533</name>
</gene>
<reference evidence="2 3" key="1">
    <citation type="submission" date="2015-01" db="EMBL/GenBank/DDBJ databases">
        <title>Evolution of Trichinella species and genotypes.</title>
        <authorList>
            <person name="Korhonen P.K."/>
            <person name="Edoardo P."/>
            <person name="Giuseppe L.R."/>
            <person name="Gasser R.B."/>
        </authorList>
    </citation>
    <scope>NUCLEOTIDE SEQUENCE [LARGE SCALE GENOMIC DNA]</scope>
    <source>
        <strain evidence="2">ISS1029</strain>
    </source>
</reference>
<dbReference type="AlphaFoldDB" id="A0A0V1E7U9"/>
<protein>
    <submittedName>
        <fullName evidence="2">Uncharacterized protein</fullName>
    </submittedName>
</protein>